<dbReference type="EMBL" id="JBIBDZ010000002">
    <property type="protein sequence ID" value="MFF5918210.1"/>
    <property type="molecule type" value="Genomic_DNA"/>
</dbReference>
<accession>A0ABW6XL43</accession>
<evidence type="ECO:0000313" key="4">
    <source>
        <dbReference type="EMBL" id="MFF5918210.1"/>
    </source>
</evidence>
<protein>
    <submittedName>
        <fullName evidence="4">PH domain-containing protein</fullName>
    </submittedName>
</protein>
<keyword evidence="2" id="KW-0472">Membrane</keyword>
<feature type="region of interest" description="Disordered" evidence="1">
    <location>
        <begin position="1"/>
        <end position="53"/>
    </location>
</feature>
<keyword evidence="5" id="KW-1185">Reference proteome</keyword>
<feature type="domain" description="Low molecular weight protein antigen 6 PH" evidence="3">
    <location>
        <begin position="106"/>
        <end position="176"/>
    </location>
</feature>
<organism evidence="4 5">
    <name type="scientific">Streptomyces flavochromogenes</name>
    <dbReference type="NCBI Taxonomy" id="68199"/>
    <lineage>
        <taxon>Bacteria</taxon>
        <taxon>Bacillati</taxon>
        <taxon>Actinomycetota</taxon>
        <taxon>Actinomycetes</taxon>
        <taxon>Kitasatosporales</taxon>
        <taxon>Streptomycetaceae</taxon>
        <taxon>Streptomyces</taxon>
    </lineage>
</organism>
<name>A0ABW6XL43_9ACTN</name>
<feature type="compositionally biased region" description="Low complexity" evidence="1">
    <location>
        <begin position="20"/>
        <end position="36"/>
    </location>
</feature>
<dbReference type="RefSeq" id="WP_030318330.1">
    <property type="nucleotide sequence ID" value="NZ_JBIBDZ010000002.1"/>
</dbReference>
<feature type="region of interest" description="Disordered" evidence="1">
    <location>
        <begin position="167"/>
        <end position="204"/>
    </location>
</feature>
<feature type="transmembrane region" description="Helical" evidence="2">
    <location>
        <begin position="58"/>
        <end position="75"/>
    </location>
</feature>
<dbReference type="Pfam" id="PF10756">
    <property type="entry name" value="bPH_6"/>
    <property type="match status" value="1"/>
</dbReference>
<evidence type="ECO:0000256" key="1">
    <source>
        <dbReference type="SAM" id="MobiDB-lite"/>
    </source>
</evidence>
<evidence type="ECO:0000259" key="3">
    <source>
        <dbReference type="Pfam" id="PF10756"/>
    </source>
</evidence>
<dbReference type="InterPro" id="IPR019692">
    <property type="entry name" value="CFP-6_PH"/>
</dbReference>
<evidence type="ECO:0000256" key="2">
    <source>
        <dbReference type="SAM" id="Phobius"/>
    </source>
</evidence>
<reference evidence="4 5" key="1">
    <citation type="submission" date="2024-10" db="EMBL/GenBank/DDBJ databases">
        <title>The Natural Products Discovery Center: Release of the First 8490 Sequenced Strains for Exploring Actinobacteria Biosynthetic Diversity.</title>
        <authorList>
            <person name="Kalkreuter E."/>
            <person name="Kautsar S.A."/>
            <person name="Yang D."/>
            <person name="Bader C.D."/>
            <person name="Teijaro C.N."/>
            <person name="Fluegel L."/>
            <person name="Davis C.M."/>
            <person name="Simpson J.R."/>
            <person name="Lauterbach L."/>
            <person name="Steele A.D."/>
            <person name="Gui C."/>
            <person name="Meng S."/>
            <person name="Li G."/>
            <person name="Viehrig K."/>
            <person name="Ye F."/>
            <person name="Su P."/>
            <person name="Kiefer A.F."/>
            <person name="Nichols A."/>
            <person name="Cepeda A.J."/>
            <person name="Yan W."/>
            <person name="Fan B."/>
            <person name="Jiang Y."/>
            <person name="Adhikari A."/>
            <person name="Zheng C.-J."/>
            <person name="Schuster L."/>
            <person name="Cowan T.M."/>
            <person name="Smanski M.J."/>
            <person name="Chevrette M.G."/>
            <person name="De Carvalho L.P.S."/>
            <person name="Shen B."/>
        </authorList>
    </citation>
    <scope>NUCLEOTIDE SEQUENCE [LARGE SCALE GENOMIC DNA]</scope>
    <source>
        <strain evidence="4 5">NPDC012605</strain>
    </source>
</reference>
<comment type="caution">
    <text evidence="4">The sequence shown here is derived from an EMBL/GenBank/DDBJ whole genome shotgun (WGS) entry which is preliminary data.</text>
</comment>
<feature type="transmembrane region" description="Helical" evidence="2">
    <location>
        <begin position="226"/>
        <end position="246"/>
    </location>
</feature>
<feature type="transmembrane region" description="Helical" evidence="2">
    <location>
        <begin position="87"/>
        <end position="109"/>
    </location>
</feature>
<keyword evidence="2" id="KW-1133">Transmembrane helix</keyword>
<evidence type="ECO:0000313" key="5">
    <source>
        <dbReference type="Proteomes" id="UP001602370"/>
    </source>
</evidence>
<gene>
    <name evidence="4" type="ORF">ACFY8C_07685</name>
</gene>
<proteinExistence type="predicted"/>
<dbReference type="Proteomes" id="UP001602370">
    <property type="component" value="Unassembled WGS sequence"/>
</dbReference>
<feature type="compositionally biased region" description="Basic and acidic residues" evidence="1">
    <location>
        <begin position="10"/>
        <end position="19"/>
    </location>
</feature>
<keyword evidence="2" id="KW-0812">Transmembrane</keyword>
<sequence length="248" mass="26652">MTTPEPTPEPSHEPSRESTPEQPAAGKKPAGRKPAGQKSAGRQSTGQESPDRVFRSPLGIASGVFLLILAALFAGDVLFRGEGRSPWLALAGLLLAVPLIVAFTIRPAVYADDDRLRIRNPFRSITLPWSTVADIRAGYSSEVFTQDGAKYQLWAIPVSLRQRKKAARRASRASQDDPHGRTSVTADVRDSASRTAPTDQTVADLRELAERRAGTPGARGEVRVRWAYEIVGPAAAGLLLLVILLATG</sequence>